<keyword evidence="1" id="KW-0808">Transferase</keyword>
<dbReference type="Gene3D" id="1.10.287.130">
    <property type="match status" value="1"/>
</dbReference>
<sequence>MMTTDTQPADWKRLGLDGLAFFGRISASISHELKNFLAIFNEQAGILEDMALLAEKGGELRIERLKTLAGNMQAQVKRADVVLGHMNAFAHSVDTPEADVDAAGVAALVLALSRRLAACKGVALTISEPGVSLPVRTSPFFLQNLLFLLLWRAVEGADASKSVRVSVAPGQSAVLVRFGGMTRAAVSAPSDDRETGLLAMLGAELRRDPEGALILVLPEQPIASAWC</sequence>
<accession>F3Z3L9</accession>
<organism evidence="1 2">
    <name type="scientific">Desulfocurvibacter africanus subsp. africanus str. Walvis Bay</name>
    <dbReference type="NCBI Taxonomy" id="690850"/>
    <lineage>
        <taxon>Bacteria</taxon>
        <taxon>Pseudomonadati</taxon>
        <taxon>Thermodesulfobacteriota</taxon>
        <taxon>Desulfovibrionia</taxon>
        <taxon>Desulfovibrionales</taxon>
        <taxon>Desulfovibrionaceae</taxon>
        <taxon>Desulfocurvibacter</taxon>
    </lineage>
</organism>
<dbReference type="STRING" id="690850.Desaf_2062"/>
<dbReference type="KEGG" id="daf:Desaf_2062"/>
<evidence type="ECO:0000313" key="2">
    <source>
        <dbReference type="Proteomes" id="UP000007844"/>
    </source>
</evidence>
<dbReference type="HOGENOM" id="CLU_108407_0_0_7"/>
<keyword evidence="2" id="KW-1185">Reference proteome</keyword>
<name>F3Z3L9_DESAF</name>
<dbReference type="Proteomes" id="UP000007844">
    <property type="component" value="Chromosome"/>
</dbReference>
<evidence type="ECO:0000313" key="1">
    <source>
        <dbReference type="EMBL" id="EGJ50391.1"/>
    </source>
</evidence>
<reference evidence="1 2" key="1">
    <citation type="journal article" date="2011" name="J. Bacteriol.">
        <title>Genome sequence of the mercury-methylating and pleomorphic Desulfovibrio africanus Strain Walvis Bay.</title>
        <authorList>
            <person name="Brown S.D."/>
            <person name="Wall J.D."/>
            <person name="Kucken A.M."/>
            <person name="Gilmour C.C."/>
            <person name="Podar M."/>
            <person name="Brandt C.C."/>
            <person name="Teshima H."/>
            <person name="Detter J.C."/>
            <person name="Han C.S."/>
            <person name="Land M.L."/>
            <person name="Lucas S."/>
            <person name="Han J."/>
            <person name="Pennacchio L."/>
            <person name="Nolan M."/>
            <person name="Pitluck S."/>
            <person name="Woyke T."/>
            <person name="Goodwin L."/>
            <person name="Palumbo A.V."/>
            <person name="Elias D.A."/>
        </authorList>
    </citation>
    <scope>NUCLEOTIDE SEQUENCE [LARGE SCALE GENOMIC DNA]</scope>
    <source>
        <strain evidence="1 2">Walvis Bay</strain>
    </source>
</reference>
<dbReference type="EMBL" id="CP003221">
    <property type="protein sequence ID" value="EGJ50391.1"/>
    <property type="molecule type" value="Genomic_DNA"/>
</dbReference>
<protein>
    <submittedName>
        <fullName evidence="1">Histidine kinase A domain-containing protein</fullName>
    </submittedName>
</protein>
<proteinExistence type="predicted"/>
<dbReference type="RefSeq" id="WP_014260136.1">
    <property type="nucleotide sequence ID" value="NC_016629.1"/>
</dbReference>
<dbReference type="GO" id="GO:0016301">
    <property type="term" value="F:kinase activity"/>
    <property type="evidence" value="ECO:0007669"/>
    <property type="project" value="UniProtKB-KW"/>
</dbReference>
<gene>
    <name evidence="1" type="ORF">Desaf_2062</name>
</gene>
<keyword evidence="1" id="KW-0418">Kinase</keyword>
<dbReference type="eggNOG" id="COG4191">
    <property type="taxonomic scope" value="Bacteria"/>
</dbReference>
<dbReference type="AlphaFoldDB" id="F3Z3L9"/>